<evidence type="ECO:0000313" key="1">
    <source>
        <dbReference type="EMBL" id="PWE52159.1"/>
    </source>
</evidence>
<dbReference type="AlphaFoldDB" id="A0A2U2DFT3"/>
<proteinExistence type="predicted"/>
<dbReference type="EMBL" id="QFBC01000034">
    <property type="protein sequence ID" value="PWE52159.1"/>
    <property type="molecule type" value="Genomic_DNA"/>
</dbReference>
<keyword evidence="2" id="KW-1185">Reference proteome</keyword>
<organism evidence="1 2">
    <name type="scientific">Metarhizobium album</name>
    <dbReference type="NCBI Taxonomy" id="2182425"/>
    <lineage>
        <taxon>Bacteria</taxon>
        <taxon>Pseudomonadati</taxon>
        <taxon>Pseudomonadota</taxon>
        <taxon>Alphaproteobacteria</taxon>
        <taxon>Hyphomicrobiales</taxon>
        <taxon>Rhizobiaceae</taxon>
        <taxon>Metarhizobium</taxon>
    </lineage>
</organism>
<reference evidence="1 2" key="1">
    <citation type="submission" date="2018-05" db="EMBL/GenBank/DDBJ databases">
        <title>The draft genome of strain NS-104.</title>
        <authorList>
            <person name="Hang P."/>
            <person name="Jiang J."/>
        </authorList>
    </citation>
    <scope>NUCLEOTIDE SEQUENCE [LARGE SCALE GENOMIC DNA]</scope>
    <source>
        <strain evidence="1 2">NS-104</strain>
    </source>
</reference>
<name>A0A2U2DFT3_9HYPH</name>
<protein>
    <submittedName>
        <fullName evidence="1">Uncharacterized protein</fullName>
    </submittedName>
</protein>
<evidence type="ECO:0000313" key="2">
    <source>
        <dbReference type="Proteomes" id="UP000245252"/>
    </source>
</evidence>
<sequence length="79" mass="8460">MASACSHDKPETVVRTVTIRSEIPPEARKACDRPVVLPDRNLTSQETAGNWNKDRTALVACETRRAAAVAAVDATPTGD</sequence>
<gene>
    <name evidence="1" type="ORF">DEM27_32595</name>
</gene>
<comment type="caution">
    <text evidence="1">The sequence shown here is derived from an EMBL/GenBank/DDBJ whole genome shotgun (WGS) entry which is preliminary data.</text>
</comment>
<accession>A0A2U2DFT3</accession>
<dbReference type="OrthoDB" id="8163964at2"/>
<dbReference type="Proteomes" id="UP000245252">
    <property type="component" value="Unassembled WGS sequence"/>
</dbReference>